<protein>
    <submittedName>
        <fullName evidence="1">Uncharacterized protein</fullName>
    </submittedName>
</protein>
<evidence type="ECO:0000313" key="1">
    <source>
        <dbReference type="EMBL" id="SDD45752.1"/>
    </source>
</evidence>
<dbReference type="Proteomes" id="UP000198757">
    <property type="component" value="Unassembled WGS sequence"/>
</dbReference>
<name>A0A1G6UWQ3_NIADE</name>
<reference evidence="2" key="1">
    <citation type="submission" date="2016-10" db="EMBL/GenBank/DDBJ databases">
        <authorList>
            <person name="Varghese N."/>
            <person name="Submissions S."/>
        </authorList>
    </citation>
    <scope>NUCLEOTIDE SEQUENCE [LARGE SCALE GENOMIC DNA]</scope>
    <source>
        <strain evidence="2">DSM 25811 / CCM 8410 / LMG 26954 / E90</strain>
    </source>
</reference>
<evidence type="ECO:0000313" key="2">
    <source>
        <dbReference type="Proteomes" id="UP000198757"/>
    </source>
</evidence>
<dbReference type="RefSeq" id="WP_143019813.1">
    <property type="nucleotide sequence ID" value="NZ_FMZO01000009.1"/>
</dbReference>
<dbReference type="EMBL" id="FMZO01000009">
    <property type="protein sequence ID" value="SDD45752.1"/>
    <property type="molecule type" value="Genomic_DNA"/>
</dbReference>
<proteinExistence type="predicted"/>
<keyword evidence="2" id="KW-1185">Reference proteome</keyword>
<dbReference type="AlphaFoldDB" id="A0A1G6UWQ3"/>
<dbReference type="OrthoDB" id="9889732at2"/>
<sequence>MKSLSRILIIVFSFIIAGHTAGHTAAGKPHLTKMHNWHCAATDPIDPGYSKANNPQDDVLLFLAEEDFSIDKYLSFSFTFLNTAYPDYQLQRRMIQPDKEQINRSALITGKLPIYLLHHTLLIPFT</sequence>
<accession>A0A1G6UWQ3</accession>
<organism evidence="1 2">
    <name type="scientific">Niabella drilacis (strain DSM 25811 / CCM 8410 / CCUG 62505 / LMG 26954 / E90)</name>
    <dbReference type="NCBI Taxonomy" id="1285928"/>
    <lineage>
        <taxon>Bacteria</taxon>
        <taxon>Pseudomonadati</taxon>
        <taxon>Bacteroidota</taxon>
        <taxon>Chitinophagia</taxon>
        <taxon>Chitinophagales</taxon>
        <taxon>Chitinophagaceae</taxon>
        <taxon>Niabella</taxon>
    </lineage>
</organism>
<gene>
    <name evidence="1" type="ORF">SAMN04487894_109115</name>
</gene>